<evidence type="ECO:0000313" key="2">
    <source>
        <dbReference type="EMBL" id="MFM9653467.1"/>
    </source>
</evidence>
<sequence length="202" mass="21802">MLTAGATMRQVVAALHVSHTSVTKVRHARGIPLVSRALADRPPGEQRAAVEARHPRITAMLRAGATLARIQDETGCARETIVRVRTALGLPTPPPAARPPATVAEALARYVQPYGDHHARWTGPTSRKRGQGQPQLWAEGGRGSARRAIFRAHHGRDPDGHVLTTCTEPRCIAGPHLADRIHRQGEPHLDAQYAAIFGPEAT</sequence>
<organism evidence="2 3">
    <name type="scientific">Streptomyces galilaeus</name>
    <dbReference type="NCBI Taxonomy" id="33899"/>
    <lineage>
        <taxon>Bacteria</taxon>
        <taxon>Bacillati</taxon>
        <taxon>Actinomycetota</taxon>
        <taxon>Actinomycetes</taxon>
        <taxon>Kitasatosporales</taxon>
        <taxon>Streptomycetaceae</taxon>
        <taxon>Streptomyces</taxon>
    </lineage>
</organism>
<reference evidence="2 3" key="1">
    <citation type="submission" date="2024-12" db="EMBL/GenBank/DDBJ databases">
        <title>Forecasting of Potato common scab and diversities of Pathogenic streptomyces spp. in china.</title>
        <authorList>
            <person name="Handique U."/>
            <person name="Wu J."/>
        </authorList>
    </citation>
    <scope>NUCLEOTIDE SEQUENCE [LARGE SCALE GENOMIC DNA]</scope>
    <source>
        <strain evidence="2 3">ZRIMU1585</strain>
    </source>
</reference>
<proteinExistence type="predicted"/>
<dbReference type="Proteomes" id="UP001631993">
    <property type="component" value="Unassembled WGS sequence"/>
</dbReference>
<dbReference type="EMBL" id="JBJVNE010000053">
    <property type="protein sequence ID" value="MFM9653467.1"/>
    <property type="molecule type" value="Genomic_DNA"/>
</dbReference>
<accession>A0ABW9IZJ5</accession>
<protein>
    <submittedName>
        <fullName evidence="2">Uncharacterized protein</fullName>
    </submittedName>
</protein>
<evidence type="ECO:0000256" key="1">
    <source>
        <dbReference type="SAM" id="MobiDB-lite"/>
    </source>
</evidence>
<dbReference type="RefSeq" id="WP_409097801.1">
    <property type="nucleotide sequence ID" value="NZ_JBJVNE010000053.1"/>
</dbReference>
<evidence type="ECO:0000313" key="3">
    <source>
        <dbReference type="Proteomes" id="UP001631993"/>
    </source>
</evidence>
<name>A0ABW9IZJ5_STRGJ</name>
<keyword evidence="3" id="KW-1185">Reference proteome</keyword>
<comment type="caution">
    <text evidence="2">The sequence shown here is derived from an EMBL/GenBank/DDBJ whole genome shotgun (WGS) entry which is preliminary data.</text>
</comment>
<feature type="region of interest" description="Disordered" evidence="1">
    <location>
        <begin position="119"/>
        <end position="141"/>
    </location>
</feature>
<gene>
    <name evidence="2" type="ORF">ACKI1S_46260</name>
</gene>